<dbReference type="EMBL" id="OX451741">
    <property type="protein sequence ID" value="CAI8618247.1"/>
    <property type="molecule type" value="Genomic_DNA"/>
</dbReference>
<evidence type="ECO:0000313" key="1">
    <source>
        <dbReference type="EMBL" id="CAI8618247.1"/>
    </source>
</evidence>
<keyword evidence="2" id="KW-1185">Reference proteome</keyword>
<proteinExistence type="predicted"/>
<gene>
    <name evidence="1" type="ORF">VFH_VI114320</name>
</gene>
<protein>
    <submittedName>
        <fullName evidence="1">Uncharacterized protein</fullName>
    </submittedName>
</protein>
<name>A0AAV1B7J4_VICFA</name>
<accession>A0AAV1B7J4</accession>
<sequence>MSSHKSGCLINQTHDWLIGETNVDVLKSSHMIYVSNNFLNIPIVDKSDIFSSRSMRIFPLKLVSMRNIHVTHMTSDEDSQETNLRNLDGDKDVACILYDMLREPQVYKKNEDHVHEDAEVDSVVPDGV</sequence>
<organism evidence="1 2">
    <name type="scientific">Vicia faba</name>
    <name type="common">Broad bean</name>
    <name type="synonym">Faba vulgaris</name>
    <dbReference type="NCBI Taxonomy" id="3906"/>
    <lineage>
        <taxon>Eukaryota</taxon>
        <taxon>Viridiplantae</taxon>
        <taxon>Streptophyta</taxon>
        <taxon>Embryophyta</taxon>
        <taxon>Tracheophyta</taxon>
        <taxon>Spermatophyta</taxon>
        <taxon>Magnoliopsida</taxon>
        <taxon>eudicotyledons</taxon>
        <taxon>Gunneridae</taxon>
        <taxon>Pentapetalae</taxon>
        <taxon>rosids</taxon>
        <taxon>fabids</taxon>
        <taxon>Fabales</taxon>
        <taxon>Fabaceae</taxon>
        <taxon>Papilionoideae</taxon>
        <taxon>50 kb inversion clade</taxon>
        <taxon>NPAAA clade</taxon>
        <taxon>Hologalegina</taxon>
        <taxon>IRL clade</taxon>
        <taxon>Fabeae</taxon>
        <taxon>Vicia</taxon>
    </lineage>
</organism>
<reference evidence="1 2" key="1">
    <citation type="submission" date="2023-01" db="EMBL/GenBank/DDBJ databases">
        <authorList>
            <person name="Kreplak J."/>
        </authorList>
    </citation>
    <scope>NUCLEOTIDE SEQUENCE [LARGE SCALE GENOMIC DNA]</scope>
</reference>
<dbReference type="AlphaFoldDB" id="A0AAV1B7J4"/>
<evidence type="ECO:0000313" key="2">
    <source>
        <dbReference type="Proteomes" id="UP001157006"/>
    </source>
</evidence>
<dbReference type="Proteomes" id="UP001157006">
    <property type="component" value="Chromosome 6"/>
</dbReference>